<keyword evidence="3" id="KW-0342">GTP-binding</keyword>
<dbReference type="SMART" id="SM00889">
    <property type="entry name" value="EFG_IV"/>
    <property type="match status" value="1"/>
</dbReference>
<gene>
    <name evidence="5" type="ORF">GRF59_00845</name>
</gene>
<dbReference type="AlphaFoldDB" id="A0A7X3IGQ1"/>
<comment type="caution">
    <text evidence="5">The sequence shown here is derived from an EMBL/GenBank/DDBJ whole genome shotgun (WGS) entry which is preliminary data.</text>
</comment>
<dbReference type="RefSeq" id="WP_160495790.1">
    <property type="nucleotide sequence ID" value="NZ_WUBI01000001.1"/>
</dbReference>
<dbReference type="Gene3D" id="3.40.50.300">
    <property type="entry name" value="P-loop containing nucleotide triphosphate hydrolases"/>
    <property type="match status" value="1"/>
</dbReference>
<dbReference type="InterPro" id="IPR035647">
    <property type="entry name" value="EFG_III/V"/>
</dbReference>
<dbReference type="Pfam" id="PF03764">
    <property type="entry name" value="EFG_IV"/>
    <property type="match status" value="1"/>
</dbReference>
<dbReference type="SUPFAM" id="SSF54980">
    <property type="entry name" value="EF-G C-terminal domain-like"/>
    <property type="match status" value="2"/>
</dbReference>
<dbReference type="SUPFAM" id="SSF54211">
    <property type="entry name" value="Ribosomal protein S5 domain 2-like"/>
    <property type="match status" value="1"/>
</dbReference>
<dbReference type="Pfam" id="PF00679">
    <property type="entry name" value="EFG_C"/>
    <property type="match status" value="1"/>
</dbReference>
<evidence type="ECO:0000256" key="3">
    <source>
        <dbReference type="ARBA" id="ARBA00023134"/>
    </source>
</evidence>
<dbReference type="InterPro" id="IPR005225">
    <property type="entry name" value="Small_GTP-bd"/>
</dbReference>
<dbReference type="GO" id="GO:0003924">
    <property type="term" value="F:GTPase activity"/>
    <property type="evidence" value="ECO:0007669"/>
    <property type="project" value="InterPro"/>
</dbReference>
<dbReference type="PRINTS" id="PR00315">
    <property type="entry name" value="ELONGATNFCT"/>
</dbReference>
<dbReference type="Pfam" id="PF00009">
    <property type="entry name" value="GTP_EFTU"/>
    <property type="match status" value="1"/>
</dbReference>
<dbReference type="Gene3D" id="2.40.30.10">
    <property type="entry name" value="Translation factors"/>
    <property type="match status" value="1"/>
</dbReference>
<dbReference type="InterPro" id="IPR000795">
    <property type="entry name" value="T_Tr_GTP-bd_dom"/>
</dbReference>
<dbReference type="EMBL" id="WUBI01000001">
    <property type="protein sequence ID" value="MWV42165.1"/>
    <property type="molecule type" value="Genomic_DNA"/>
</dbReference>
<protein>
    <submittedName>
        <fullName evidence="5">GTP-binding protein</fullName>
    </submittedName>
</protein>
<dbReference type="InterPro" id="IPR000640">
    <property type="entry name" value="EFG_V-like"/>
</dbReference>
<reference evidence="5 6" key="1">
    <citation type="submission" date="2019-12" db="EMBL/GenBank/DDBJ databases">
        <title>Paenibacillus sp. nov., an endophytic bacterium isolated from the stem of Dendrobium.</title>
        <authorList>
            <person name="Zhao R."/>
        </authorList>
    </citation>
    <scope>NUCLEOTIDE SEQUENCE [LARGE SCALE GENOMIC DNA]</scope>
    <source>
        <strain evidence="5 6">HJL G12</strain>
    </source>
</reference>
<sequence>MQMINIGILAHVDAGKTSLAERILFDTNVIDELGRVDQGNTQMDAMELERKRGITIKASVVSFHVHGLKVNLIDTPGHADFIAEVQRSLSVLDGVILVVSAVEGVQAQTKILFFVLKKMGIPTILFVNKMDRSGAPSDQVMEQRIHEKLTSNVFSMNSVADAGTKQARVAENRFDWNTHPAFLERCIEIVAEHDDPLLESYVNGDRITVEQVKSSLRHQVKQGNVYPMYFGSAVTGVGVSSLLEGLAEWLPVNDHPEAEGLSGVVFKIEKESPGEKTAYVRLFSGSLNMREQVKLQRKNNQGEFETRVCKIKKLHALWDGKSVSAAKIISGDLCKVWGLEDARIGDVVGEQSPLIKDFHFAVPQMETRIEAVETGKGHLLYQSLISLSEEDPLIQVVKDDFHQDLYIRIFGEVQKEVIETSLNEKYGVNVRFSETRTVCLEKPVGTGHGVEFIWESENPFYATVGFRIEPGPTGSGVSYCMEVELGSLPLAFHKAIEETVYHTLKQGMNGWEVTDLIVTLTHSGYSSPVTTAGDFRKLVPLVLMKALSLAGTAVYEPIYQFELSVPAAWISTAMFKLSAIAAVVHDTVLKNDIFLISGTLPVAETDRFKRSLHAFTQGEGFMVVEPDGYTSIVGKVPVRERTDDNPLNRNEYLLHVSRAF</sequence>
<dbReference type="FunFam" id="3.40.50.300:FF:002549">
    <property type="entry name" value="Tetracycline resistance protein, GTP-binding elongation family"/>
    <property type="match status" value="1"/>
</dbReference>
<dbReference type="GO" id="GO:0005525">
    <property type="term" value="F:GTP binding"/>
    <property type="evidence" value="ECO:0007669"/>
    <property type="project" value="UniProtKB-KW"/>
</dbReference>
<keyword evidence="1" id="KW-0547">Nucleotide-binding</keyword>
<evidence type="ECO:0000313" key="6">
    <source>
        <dbReference type="Proteomes" id="UP000460318"/>
    </source>
</evidence>
<dbReference type="Proteomes" id="UP000460318">
    <property type="component" value="Unassembled WGS sequence"/>
</dbReference>
<dbReference type="InterPro" id="IPR027417">
    <property type="entry name" value="P-loop_NTPase"/>
</dbReference>
<evidence type="ECO:0000256" key="2">
    <source>
        <dbReference type="ARBA" id="ARBA00022917"/>
    </source>
</evidence>
<keyword evidence="6" id="KW-1185">Reference proteome</keyword>
<dbReference type="NCBIfam" id="TIGR00231">
    <property type="entry name" value="small_GTP"/>
    <property type="match status" value="1"/>
</dbReference>
<dbReference type="InterPro" id="IPR014721">
    <property type="entry name" value="Ribsml_uS5_D2-typ_fold_subgr"/>
</dbReference>
<dbReference type="InterPro" id="IPR031157">
    <property type="entry name" value="G_TR_CS"/>
</dbReference>
<organism evidence="5 6">
    <name type="scientific">Paenibacillus dendrobii</name>
    <dbReference type="NCBI Taxonomy" id="2691084"/>
    <lineage>
        <taxon>Bacteria</taxon>
        <taxon>Bacillati</taxon>
        <taxon>Bacillota</taxon>
        <taxon>Bacilli</taxon>
        <taxon>Bacillales</taxon>
        <taxon>Paenibacillaceae</taxon>
        <taxon>Paenibacillus</taxon>
    </lineage>
</organism>
<dbReference type="Gene3D" id="3.30.230.10">
    <property type="match status" value="1"/>
</dbReference>
<dbReference type="GO" id="GO:0032790">
    <property type="term" value="P:ribosome disassembly"/>
    <property type="evidence" value="ECO:0007669"/>
    <property type="project" value="TreeGrafter"/>
</dbReference>
<evidence type="ECO:0000259" key="4">
    <source>
        <dbReference type="PROSITE" id="PS51722"/>
    </source>
</evidence>
<evidence type="ECO:0000313" key="5">
    <source>
        <dbReference type="EMBL" id="MWV42165.1"/>
    </source>
</evidence>
<dbReference type="SUPFAM" id="SSF52540">
    <property type="entry name" value="P-loop containing nucleoside triphosphate hydrolases"/>
    <property type="match status" value="1"/>
</dbReference>
<dbReference type="InterPro" id="IPR005517">
    <property type="entry name" value="Transl_elong_EFG/EF2_IV"/>
</dbReference>
<dbReference type="PRINTS" id="PR01037">
    <property type="entry name" value="TCRTETOQM"/>
</dbReference>
<proteinExistence type="predicted"/>
<name>A0A7X3IGQ1_9BACL</name>
<dbReference type="CDD" id="cd01684">
    <property type="entry name" value="Tet_like_IV"/>
    <property type="match status" value="1"/>
</dbReference>
<dbReference type="CDD" id="cd04168">
    <property type="entry name" value="TetM_like"/>
    <property type="match status" value="1"/>
</dbReference>
<dbReference type="SUPFAM" id="SSF50447">
    <property type="entry name" value="Translation proteins"/>
    <property type="match status" value="1"/>
</dbReference>
<dbReference type="PANTHER" id="PTHR43261">
    <property type="entry name" value="TRANSLATION ELONGATION FACTOR G-RELATED"/>
    <property type="match status" value="1"/>
</dbReference>
<dbReference type="GO" id="GO:0006412">
    <property type="term" value="P:translation"/>
    <property type="evidence" value="ECO:0007669"/>
    <property type="project" value="UniProtKB-KW"/>
</dbReference>
<dbReference type="PROSITE" id="PS00301">
    <property type="entry name" value="G_TR_1"/>
    <property type="match status" value="1"/>
</dbReference>
<dbReference type="InterPro" id="IPR020568">
    <property type="entry name" value="Ribosomal_Su5_D2-typ_SF"/>
</dbReference>
<dbReference type="Pfam" id="PF22042">
    <property type="entry name" value="EF-G_D2"/>
    <property type="match status" value="1"/>
</dbReference>
<dbReference type="Gene3D" id="3.30.70.870">
    <property type="entry name" value="Elongation Factor G (Translational Gtpase), domain 3"/>
    <property type="match status" value="1"/>
</dbReference>
<dbReference type="InterPro" id="IPR009000">
    <property type="entry name" value="Transl_B-barrel_sf"/>
</dbReference>
<dbReference type="PANTHER" id="PTHR43261:SF1">
    <property type="entry name" value="RIBOSOME-RELEASING FACTOR 2, MITOCHONDRIAL"/>
    <property type="match status" value="1"/>
</dbReference>
<accession>A0A7X3IGQ1</accession>
<dbReference type="InterPro" id="IPR053905">
    <property type="entry name" value="EF-G-like_DII"/>
</dbReference>
<evidence type="ECO:0000256" key="1">
    <source>
        <dbReference type="ARBA" id="ARBA00022741"/>
    </source>
</evidence>
<keyword evidence="2" id="KW-0648">Protein biosynthesis</keyword>
<dbReference type="PROSITE" id="PS51722">
    <property type="entry name" value="G_TR_2"/>
    <property type="match status" value="1"/>
</dbReference>
<feature type="domain" description="Tr-type G" evidence="4">
    <location>
        <begin position="1"/>
        <end position="254"/>
    </location>
</feature>